<organism evidence="1">
    <name type="scientific">Anguilla anguilla</name>
    <name type="common">European freshwater eel</name>
    <name type="synonym">Muraena anguilla</name>
    <dbReference type="NCBI Taxonomy" id="7936"/>
    <lineage>
        <taxon>Eukaryota</taxon>
        <taxon>Metazoa</taxon>
        <taxon>Chordata</taxon>
        <taxon>Craniata</taxon>
        <taxon>Vertebrata</taxon>
        <taxon>Euteleostomi</taxon>
        <taxon>Actinopterygii</taxon>
        <taxon>Neopterygii</taxon>
        <taxon>Teleostei</taxon>
        <taxon>Anguilliformes</taxon>
        <taxon>Anguillidae</taxon>
        <taxon>Anguilla</taxon>
    </lineage>
</organism>
<name>A0A0E9U925_ANGAN</name>
<dbReference type="EMBL" id="GBXM01046251">
    <property type="protein sequence ID" value="JAH62326.1"/>
    <property type="molecule type" value="Transcribed_RNA"/>
</dbReference>
<dbReference type="AlphaFoldDB" id="A0A0E9U925"/>
<proteinExistence type="predicted"/>
<reference evidence="1" key="2">
    <citation type="journal article" date="2015" name="Fish Shellfish Immunol.">
        <title>Early steps in the European eel (Anguilla anguilla)-Vibrio vulnificus interaction in the gills: Role of the RtxA13 toxin.</title>
        <authorList>
            <person name="Callol A."/>
            <person name="Pajuelo D."/>
            <person name="Ebbesson L."/>
            <person name="Teles M."/>
            <person name="MacKenzie S."/>
            <person name="Amaro C."/>
        </authorList>
    </citation>
    <scope>NUCLEOTIDE SEQUENCE</scope>
</reference>
<evidence type="ECO:0000313" key="1">
    <source>
        <dbReference type="EMBL" id="JAH62326.1"/>
    </source>
</evidence>
<sequence length="33" mass="3869">MAAQSPFGNICMSYAWLEFLHKLLWKFAPTLPR</sequence>
<reference evidence="1" key="1">
    <citation type="submission" date="2014-11" db="EMBL/GenBank/DDBJ databases">
        <authorList>
            <person name="Amaro Gonzalez C."/>
        </authorList>
    </citation>
    <scope>NUCLEOTIDE SEQUENCE</scope>
</reference>
<accession>A0A0E9U925</accession>
<protein>
    <submittedName>
        <fullName evidence="1">Uncharacterized protein</fullName>
    </submittedName>
</protein>